<comment type="caution">
    <text evidence="6">The sequence shown here is derived from an EMBL/GenBank/DDBJ whole genome shotgun (WGS) entry which is preliminary data.</text>
</comment>
<dbReference type="AlphaFoldDB" id="A0A418YDU3"/>
<dbReference type="Pfam" id="PF00005">
    <property type="entry name" value="ABC_tran"/>
    <property type="match status" value="1"/>
</dbReference>
<reference evidence="6 7" key="1">
    <citation type="submission" date="2018-09" db="EMBL/GenBank/DDBJ databases">
        <authorList>
            <person name="Wang F."/>
        </authorList>
    </citation>
    <scope>NUCLEOTIDE SEQUENCE [LARGE SCALE GENOMIC DNA]</scope>
    <source>
        <strain evidence="6 7">PLHSC7-2</strain>
    </source>
</reference>
<evidence type="ECO:0000259" key="5">
    <source>
        <dbReference type="PROSITE" id="PS50893"/>
    </source>
</evidence>
<reference evidence="6 7" key="2">
    <citation type="submission" date="2019-01" db="EMBL/GenBank/DDBJ databases">
        <title>Motilimonas pumilus sp. nov., isolated from the gut of sea cucumber (Apostichopus japonicus).</title>
        <authorList>
            <person name="Wang F.-Q."/>
            <person name="Ren L.-H."/>
            <person name="Lin Y.-W."/>
            <person name="Sun G.-H."/>
            <person name="Du Z.-J."/>
            <person name="Zhao J.-X."/>
            <person name="Liu X.-J."/>
            <person name="Liu L.-J."/>
        </authorList>
    </citation>
    <scope>NUCLEOTIDE SEQUENCE [LARGE SCALE GENOMIC DNA]</scope>
    <source>
        <strain evidence="6 7">PLHSC7-2</strain>
    </source>
</reference>
<keyword evidence="4 6" id="KW-0067">ATP-binding</keyword>
<dbReference type="GO" id="GO:0140359">
    <property type="term" value="F:ABC-type transporter activity"/>
    <property type="evidence" value="ECO:0007669"/>
    <property type="project" value="InterPro"/>
</dbReference>
<dbReference type="Proteomes" id="UP000283255">
    <property type="component" value="Unassembled WGS sequence"/>
</dbReference>
<proteinExistence type="inferred from homology"/>
<evidence type="ECO:0000256" key="3">
    <source>
        <dbReference type="ARBA" id="ARBA00022741"/>
    </source>
</evidence>
<dbReference type="OrthoDB" id="9778870at2"/>
<accession>A0A418YDU3</accession>
<dbReference type="PANTHER" id="PTHR46743">
    <property type="entry name" value="TEICHOIC ACIDS EXPORT ATP-BINDING PROTEIN TAGH"/>
    <property type="match status" value="1"/>
</dbReference>
<dbReference type="PROSITE" id="PS50893">
    <property type="entry name" value="ABC_TRANSPORTER_2"/>
    <property type="match status" value="1"/>
</dbReference>
<dbReference type="InterPro" id="IPR003593">
    <property type="entry name" value="AAA+_ATPase"/>
</dbReference>
<dbReference type="PANTHER" id="PTHR46743:SF2">
    <property type="entry name" value="TEICHOIC ACIDS EXPORT ATP-BINDING PROTEIN TAGH"/>
    <property type="match status" value="1"/>
</dbReference>
<dbReference type="EMBL" id="QZCH01000014">
    <property type="protein sequence ID" value="RJG42699.1"/>
    <property type="molecule type" value="Genomic_DNA"/>
</dbReference>
<dbReference type="InterPro" id="IPR015860">
    <property type="entry name" value="ABC_transpr_TagH-like"/>
</dbReference>
<dbReference type="CDD" id="cd03220">
    <property type="entry name" value="ABC_KpsT_Wzt"/>
    <property type="match status" value="1"/>
</dbReference>
<feature type="domain" description="ABC transporter" evidence="5">
    <location>
        <begin position="6"/>
        <end position="229"/>
    </location>
</feature>
<name>A0A418YDU3_9GAMM</name>
<dbReference type="PROSITE" id="PS00211">
    <property type="entry name" value="ABC_TRANSPORTER_1"/>
    <property type="match status" value="1"/>
</dbReference>
<gene>
    <name evidence="6" type="ORF">D1Z90_11445</name>
</gene>
<comment type="similarity">
    <text evidence="1">Belongs to the ABC transporter superfamily.</text>
</comment>
<sequence length="229" mass="25130">MTLPIINVNNVTIEYTSRVGFFKRFKHKALDDVSFEVQPGEVFGILGGNGSGKSTLLKVLGGILHPDEGEILVKPGVSRALLSLGLGFNPELTGEDNAIISSMLNGYSKKQAQDLCKDIAEYSELGHFFYQPVKTYSSGMKSRLAFSTAVLTEVDVLLVDEVLSVGDKKFKQKAQETLSEKIKGHQTVVFVSHSEQQVRKLCDRSIWLKDGVLQAYGPTAEVISKYNNG</sequence>
<dbReference type="SMART" id="SM00382">
    <property type="entry name" value="AAA"/>
    <property type="match status" value="1"/>
</dbReference>
<keyword evidence="2" id="KW-0813">Transport</keyword>
<keyword evidence="7" id="KW-1185">Reference proteome</keyword>
<dbReference type="GO" id="GO:0016887">
    <property type="term" value="F:ATP hydrolysis activity"/>
    <property type="evidence" value="ECO:0007669"/>
    <property type="project" value="InterPro"/>
</dbReference>
<dbReference type="InterPro" id="IPR017871">
    <property type="entry name" value="ABC_transporter-like_CS"/>
</dbReference>
<dbReference type="Gene3D" id="3.40.50.300">
    <property type="entry name" value="P-loop containing nucleotide triphosphate hydrolases"/>
    <property type="match status" value="1"/>
</dbReference>
<evidence type="ECO:0000313" key="7">
    <source>
        <dbReference type="Proteomes" id="UP000283255"/>
    </source>
</evidence>
<dbReference type="RefSeq" id="WP_119910900.1">
    <property type="nucleotide sequence ID" value="NZ_QZCH01000014.1"/>
</dbReference>
<dbReference type="SUPFAM" id="SSF52540">
    <property type="entry name" value="P-loop containing nucleoside triphosphate hydrolases"/>
    <property type="match status" value="1"/>
</dbReference>
<protein>
    <submittedName>
        <fullName evidence="6">ABC transporter ATP-binding protein</fullName>
    </submittedName>
</protein>
<evidence type="ECO:0000313" key="6">
    <source>
        <dbReference type="EMBL" id="RJG42699.1"/>
    </source>
</evidence>
<dbReference type="GO" id="GO:0016020">
    <property type="term" value="C:membrane"/>
    <property type="evidence" value="ECO:0007669"/>
    <property type="project" value="InterPro"/>
</dbReference>
<dbReference type="InterPro" id="IPR003439">
    <property type="entry name" value="ABC_transporter-like_ATP-bd"/>
</dbReference>
<dbReference type="InterPro" id="IPR027417">
    <property type="entry name" value="P-loop_NTPase"/>
</dbReference>
<organism evidence="6 7">
    <name type="scientific">Motilimonas pumila</name>
    <dbReference type="NCBI Taxonomy" id="2303987"/>
    <lineage>
        <taxon>Bacteria</taxon>
        <taxon>Pseudomonadati</taxon>
        <taxon>Pseudomonadota</taxon>
        <taxon>Gammaproteobacteria</taxon>
        <taxon>Alteromonadales</taxon>
        <taxon>Alteromonadales genera incertae sedis</taxon>
        <taxon>Motilimonas</taxon>
    </lineage>
</organism>
<dbReference type="InterPro" id="IPR050683">
    <property type="entry name" value="Bact_Polysacc_Export_ATP-bd"/>
</dbReference>
<dbReference type="GO" id="GO:0005524">
    <property type="term" value="F:ATP binding"/>
    <property type="evidence" value="ECO:0007669"/>
    <property type="project" value="UniProtKB-KW"/>
</dbReference>
<keyword evidence="3" id="KW-0547">Nucleotide-binding</keyword>
<evidence type="ECO:0000256" key="1">
    <source>
        <dbReference type="ARBA" id="ARBA00005417"/>
    </source>
</evidence>
<evidence type="ECO:0000256" key="2">
    <source>
        <dbReference type="ARBA" id="ARBA00022448"/>
    </source>
</evidence>
<evidence type="ECO:0000256" key="4">
    <source>
        <dbReference type="ARBA" id="ARBA00022840"/>
    </source>
</evidence>